<sequence>MFRFLGSRKNEIQEERANPTKVLNERPRNRVQESSSSVQGTLQRSALVQQQQQHNSENMVTLHARLLQEAEKIRKWKVQTELDLKEKERRMGEALSRIETMKKSILELQLQNEKTSAKLEEEITNKGEVLKRIDATREMCHLLKSHASSVIERLSRCETEKTELKYSNKEQTKQFQELTEKFMTLKIQVVENTKNSKHHADKEKLVQMQREENLKTKLLASETQMQNLKDALNKKNEEIENLENLLQARMLKVESLELATNELQKNVSCLSKELETRETELKDSALRIASIQDEKGSLEKNLQTLEIDFGDLQASKDNLALKLTENLTTLEGQVKAVQENYRKAEMELEEKRKKLSICEHELHEANSALESLRTEKDALIMEKKDAEINEGMLRFQISNLLTEKEENKRELETLNGEISVLSKKLDRESVCRAQVQDECEALQEKIASFELLKKEKESQISSLQVELGDWQTKAESLETVLSRKDSELVELQAKTETLEQTIKSESKRVHELKAEIKESEIALAEKTEALNQCELSLHSAVETLKVSEKEKEILEQNLTASEAQIAELRTTSENQDKKIEELTNQLENVNEQQKESGKSLTVQQKKCTTTAKLNRELEKEVKALKSKLQKEAKTLQQQADELMAVHTEMAQMKEAKANSDIAIQNYKEEMTHLKLQCESDQKKAQLAMEKAKEMQLSAEKEKENAQALTDCQLTEMMSTLETYKQNNEKLISEKDFTIEELKRLIDNHKTAAMKHAEEKLDWSRENDALKKEMSSLEIEKEKLTVQVTALLSTKDELKKELLALENQMSVCKIQAVHKMQEVHTPLQRNAAPVVEVTPQKQQAPRTPQPSTPKVSTVPKTPSRSILRMVNSESKRRKVAFAACDSPDVSSDECDLMELDPEASFCTNSRTPLLFTPSPKQDDSFTAGSKPVPSSQKPQGPQTLLPEACGTTSLFPLKGNKNPIRESKPLPLNRKPRGRNVETKSS</sequence>
<dbReference type="OrthoDB" id="10064612at2759"/>
<keyword evidence="1" id="KW-0175">Coiled coil</keyword>
<dbReference type="Proteomes" id="UP000271974">
    <property type="component" value="Unassembled WGS sequence"/>
</dbReference>
<evidence type="ECO:0000313" key="3">
    <source>
        <dbReference type="EMBL" id="RUS90348.1"/>
    </source>
</evidence>
<dbReference type="GO" id="GO:0003690">
    <property type="term" value="F:double-stranded DNA binding"/>
    <property type="evidence" value="ECO:0007669"/>
    <property type="project" value="TreeGrafter"/>
</dbReference>
<dbReference type="AlphaFoldDB" id="A0A3S1BKI5"/>
<evidence type="ECO:0008006" key="5">
    <source>
        <dbReference type="Google" id="ProtNLM"/>
    </source>
</evidence>
<dbReference type="GO" id="GO:0051026">
    <property type="term" value="P:chiasma assembly"/>
    <property type="evidence" value="ECO:0007669"/>
    <property type="project" value="TreeGrafter"/>
</dbReference>
<dbReference type="Pfam" id="PF05483">
    <property type="entry name" value="SCP-1"/>
    <property type="match status" value="1"/>
</dbReference>
<feature type="region of interest" description="Disordered" evidence="2">
    <location>
        <begin position="834"/>
        <end position="870"/>
    </location>
</feature>
<feature type="compositionally biased region" description="Basic and acidic residues" evidence="2">
    <location>
        <begin position="8"/>
        <end position="31"/>
    </location>
</feature>
<feature type="region of interest" description="Disordered" evidence="2">
    <location>
        <begin position="1"/>
        <end position="43"/>
    </location>
</feature>
<gene>
    <name evidence="3" type="ORF">EGW08_001843</name>
</gene>
<dbReference type="GO" id="GO:0000801">
    <property type="term" value="C:central element"/>
    <property type="evidence" value="ECO:0007669"/>
    <property type="project" value="TreeGrafter"/>
</dbReference>
<dbReference type="PANTHER" id="PTHR46918:SF1">
    <property type="entry name" value="SYNAPTONEMAL COMPLEX PROTEIN 1"/>
    <property type="match status" value="1"/>
</dbReference>
<keyword evidence="4" id="KW-1185">Reference proteome</keyword>
<feature type="region of interest" description="Disordered" evidence="2">
    <location>
        <begin position="909"/>
        <end position="985"/>
    </location>
</feature>
<reference evidence="3 4" key="1">
    <citation type="submission" date="2019-01" db="EMBL/GenBank/DDBJ databases">
        <title>A draft genome assembly of the solar-powered sea slug Elysia chlorotica.</title>
        <authorList>
            <person name="Cai H."/>
            <person name="Li Q."/>
            <person name="Fang X."/>
            <person name="Li J."/>
            <person name="Curtis N.E."/>
            <person name="Altenburger A."/>
            <person name="Shibata T."/>
            <person name="Feng M."/>
            <person name="Maeda T."/>
            <person name="Schwartz J.A."/>
            <person name="Shigenobu S."/>
            <person name="Lundholm N."/>
            <person name="Nishiyama T."/>
            <person name="Yang H."/>
            <person name="Hasebe M."/>
            <person name="Li S."/>
            <person name="Pierce S.K."/>
            <person name="Wang J."/>
        </authorList>
    </citation>
    <scope>NUCLEOTIDE SEQUENCE [LARGE SCALE GENOMIC DNA]</scope>
    <source>
        <strain evidence="3">EC2010</strain>
        <tissue evidence="3">Whole organism of an adult</tissue>
    </source>
</reference>
<dbReference type="InterPro" id="IPR008827">
    <property type="entry name" value="SYCP1"/>
</dbReference>
<evidence type="ECO:0000256" key="1">
    <source>
        <dbReference type="SAM" id="Coils"/>
    </source>
</evidence>
<dbReference type="GO" id="GO:0001673">
    <property type="term" value="C:male germ cell nucleus"/>
    <property type="evidence" value="ECO:0007669"/>
    <property type="project" value="TreeGrafter"/>
</dbReference>
<feature type="coiled-coil region" evidence="1">
    <location>
        <begin position="168"/>
        <end position="814"/>
    </location>
</feature>
<feature type="non-terminal residue" evidence="3">
    <location>
        <position position="985"/>
    </location>
</feature>
<comment type="caution">
    <text evidence="3">The sequence shown here is derived from an EMBL/GenBank/DDBJ whole genome shotgun (WGS) entry which is preliminary data.</text>
</comment>
<dbReference type="PANTHER" id="PTHR46918">
    <property type="entry name" value="SYNAPTONEMAL COMPLEX PROTEIN 1"/>
    <property type="match status" value="1"/>
</dbReference>
<feature type="compositionally biased region" description="Polar residues" evidence="2">
    <location>
        <begin position="923"/>
        <end position="941"/>
    </location>
</feature>
<dbReference type="Gene3D" id="1.10.287.1490">
    <property type="match status" value="1"/>
</dbReference>
<name>A0A3S1BKI5_ELYCH</name>
<evidence type="ECO:0000313" key="4">
    <source>
        <dbReference type="Proteomes" id="UP000271974"/>
    </source>
</evidence>
<organism evidence="3 4">
    <name type="scientific">Elysia chlorotica</name>
    <name type="common">Eastern emerald elysia</name>
    <name type="synonym">Sea slug</name>
    <dbReference type="NCBI Taxonomy" id="188477"/>
    <lineage>
        <taxon>Eukaryota</taxon>
        <taxon>Metazoa</taxon>
        <taxon>Spiralia</taxon>
        <taxon>Lophotrochozoa</taxon>
        <taxon>Mollusca</taxon>
        <taxon>Gastropoda</taxon>
        <taxon>Heterobranchia</taxon>
        <taxon>Euthyneura</taxon>
        <taxon>Panpulmonata</taxon>
        <taxon>Sacoglossa</taxon>
        <taxon>Placobranchoidea</taxon>
        <taxon>Plakobranchidae</taxon>
        <taxon>Elysia</taxon>
    </lineage>
</organism>
<evidence type="ECO:0000256" key="2">
    <source>
        <dbReference type="SAM" id="MobiDB-lite"/>
    </source>
</evidence>
<dbReference type="EMBL" id="RQTK01000034">
    <property type="protein sequence ID" value="RUS90348.1"/>
    <property type="molecule type" value="Genomic_DNA"/>
</dbReference>
<dbReference type="GO" id="GO:0051878">
    <property type="term" value="P:lateral element assembly"/>
    <property type="evidence" value="ECO:0007669"/>
    <property type="project" value="TreeGrafter"/>
</dbReference>
<feature type="compositionally biased region" description="Polar residues" evidence="2">
    <location>
        <begin position="32"/>
        <end position="43"/>
    </location>
</feature>
<dbReference type="STRING" id="188477.A0A3S1BKI5"/>
<feature type="coiled-coil region" evidence="1">
    <location>
        <begin position="84"/>
        <end position="125"/>
    </location>
</feature>
<protein>
    <recommendedName>
        <fullName evidence="5">Synaptonemal complex protein 1</fullName>
    </recommendedName>
</protein>
<feature type="compositionally biased region" description="Polar residues" evidence="2">
    <location>
        <begin position="851"/>
        <end position="863"/>
    </location>
</feature>
<proteinExistence type="predicted"/>
<dbReference type="GO" id="GO:0000711">
    <property type="term" value="P:meiotic DNA repair synthesis"/>
    <property type="evidence" value="ECO:0007669"/>
    <property type="project" value="TreeGrafter"/>
</dbReference>
<accession>A0A3S1BKI5</accession>
<dbReference type="GO" id="GO:0000802">
    <property type="term" value="C:transverse filament"/>
    <property type="evidence" value="ECO:0007669"/>
    <property type="project" value="TreeGrafter"/>
</dbReference>